<evidence type="ECO:0008006" key="4">
    <source>
        <dbReference type="Google" id="ProtNLM"/>
    </source>
</evidence>
<name>A0A239HL92_9ACTN</name>
<dbReference type="OrthoDB" id="9863050at2"/>
<organism evidence="2 3">
    <name type="scientific">Geodermatophilus saharensis</name>
    <dbReference type="NCBI Taxonomy" id="1137994"/>
    <lineage>
        <taxon>Bacteria</taxon>
        <taxon>Bacillati</taxon>
        <taxon>Actinomycetota</taxon>
        <taxon>Actinomycetes</taxon>
        <taxon>Geodermatophilales</taxon>
        <taxon>Geodermatophilaceae</taxon>
        <taxon>Geodermatophilus</taxon>
    </lineage>
</organism>
<dbReference type="Proteomes" id="UP000198386">
    <property type="component" value="Unassembled WGS sequence"/>
</dbReference>
<dbReference type="EMBL" id="FZOH01000009">
    <property type="protein sequence ID" value="SNS81925.1"/>
    <property type="molecule type" value="Genomic_DNA"/>
</dbReference>
<keyword evidence="3" id="KW-1185">Reference proteome</keyword>
<feature type="chain" id="PRO_5013167542" description="Ig-like domain-containing protein" evidence="1">
    <location>
        <begin position="29"/>
        <end position="127"/>
    </location>
</feature>
<keyword evidence="1" id="KW-0732">Signal</keyword>
<evidence type="ECO:0000313" key="3">
    <source>
        <dbReference type="Proteomes" id="UP000198386"/>
    </source>
</evidence>
<accession>A0A239HL92</accession>
<reference evidence="3" key="1">
    <citation type="submission" date="2017-06" db="EMBL/GenBank/DDBJ databases">
        <authorList>
            <person name="Varghese N."/>
            <person name="Submissions S."/>
        </authorList>
    </citation>
    <scope>NUCLEOTIDE SEQUENCE [LARGE SCALE GENOMIC DNA]</scope>
    <source>
        <strain evidence="3">DSM 45423</strain>
    </source>
</reference>
<evidence type="ECO:0000313" key="2">
    <source>
        <dbReference type="EMBL" id="SNS81925.1"/>
    </source>
</evidence>
<gene>
    <name evidence="2" type="ORF">SAMN04488107_3887</name>
</gene>
<dbReference type="RefSeq" id="WP_141233859.1">
    <property type="nucleotide sequence ID" value="NZ_FZOH01000009.1"/>
</dbReference>
<protein>
    <recommendedName>
        <fullName evidence="4">Ig-like domain-containing protein</fullName>
    </recommendedName>
</protein>
<evidence type="ECO:0000256" key="1">
    <source>
        <dbReference type="SAM" id="SignalP"/>
    </source>
</evidence>
<proteinExistence type="predicted"/>
<dbReference type="AlphaFoldDB" id="A0A239HL92"/>
<feature type="signal peptide" evidence="1">
    <location>
        <begin position="1"/>
        <end position="28"/>
    </location>
</feature>
<sequence length="127" mass="13208">MTSRLARATVIGGVALVLAAAVPASAQAAAVVVRERGADECWSEPGNLPFLPDSVQQVPIENVTVVITPKGGVNATCFGQLPEGIALPEHTFAAWVPCHSDEVTVTQGHIVVTTSGRITMTCHFPPP</sequence>